<feature type="region of interest" description="Disordered" evidence="1">
    <location>
        <begin position="632"/>
        <end position="661"/>
    </location>
</feature>
<reference evidence="2 3" key="1">
    <citation type="journal article" date="2014" name="BMC Genomics">
        <title>Comparative genome sequencing reveals chemotype-specific gene clusters in the toxigenic black mold Stachybotrys.</title>
        <authorList>
            <person name="Semeiks J."/>
            <person name="Borek D."/>
            <person name="Otwinowski Z."/>
            <person name="Grishin N.V."/>
        </authorList>
    </citation>
    <scope>NUCLEOTIDE SEQUENCE [LARGE SCALE GENOMIC DNA]</scope>
    <source>
        <strain evidence="2 3">IBT 40285</strain>
    </source>
</reference>
<feature type="compositionally biased region" description="Basic and acidic residues" evidence="1">
    <location>
        <begin position="295"/>
        <end position="308"/>
    </location>
</feature>
<dbReference type="InParanoid" id="A0A084QGJ9"/>
<gene>
    <name evidence="2" type="ORF">S40285_05895</name>
</gene>
<dbReference type="Proteomes" id="UP000028524">
    <property type="component" value="Unassembled WGS sequence"/>
</dbReference>
<feature type="region of interest" description="Disordered" evidence="1">
    <location>
        <begin position="404"/>
        <end position="425"/>
    </location>
</feature>
<evidence type="ECO:0000313" key="2">
    <source>
        <dbReference type="EMBL" id="KFA63084.1"/>
    </source>
</evidence>
<protein>
    <submittedName>
        <fullName evidence="2">Uncharacterized protein</fullName>
    </submittedName>
</protein>
<evidence type="ECO:0000256" key="1">
    <source>
        <dbReference type="SAM" id="MobiDB-lite"/>
    </source>
</evidence>
<dbReference type="EMBL" id="KL660757">
    <property type="protein sequence ID" value="KFA63084.1"/>
    <property type="molecule type" value="Genomic_DNA"/>
</dbReference>
<dbReference type="Pfam" id="PF04749">
    <property type="entry name" value="PLAC8"/>
    <property type="match status" value="1"/>
</dbReference>
<sequence length="693" mass="76060">MAHQLHWTRDSRFTHLRYPPSWYHQEPRPYYTPRPSARMEKLAAEERRREWQWQASDGVDAIFAKSCCEATFWPCGIYSRASLRLRTALSGVDVLNPPPQSCVNPDCVQFAACLPFYGCFFAKMQTTLRSFYNIEGSDVSDWFDGYCCPCLTIVRAEHEVLFRERQLQQLTNLHGPTDSPYKSHTSMSYDDVSMSKSSGVSSRAPAAEGRNVDNKKGLPVIPEASTLPGFPSIMLFSPTELPQPSEPLKDETNKSSPSRPSPLTRRLSHSRDSPTGKENAPALPRFRRSRQKSKATSDKTESGPKKGEPGQQGVDATTIRARSATQSLDKTNATPMASLHELEEDRQVTDWSVIAAAHKLADDGTLTMFASPAPHELGHDSVAVRTPSSSPQELKEDVIAHKSARSSAHILQEDRRMPNKTSSMWQSHGLEDHDLVNKAPHFAVHRLEDDIISLTPKSNPKTHSIEHDEGCAHQASVVVNIPHRRSDAKAAKGDSKSTSLGINEEATTAVNIIVTAVSGDAGAAVEPQGRSSRQSILARSELREDTATTIKPEEMRTARYDSPIPHILSDDALLEVDDDLTLSNVVSKATRLAIHQLHDDSLVTMENDEATSNEKLNVTPTHILTDDALSSMEDEPTVGQNPGVPTHELGGDSPIPLPSDAELVATPSTIDTIIAPKLGDADLGHDSDAKTQQ</sequence>
<organism evidence="2 3">
    <name type="scientific">Stachybotrys chlorohalonatus (strain IBT 40285)</name>
    <dbReference type="NCBI Taxonomy" id="1283841"/>
    <lineage>
        <taxon>Eukaryota</taxon>
        <taxon>Fungi</taxon>
        <taxon>Dikarya</taxon>
        <taxon>Ascomycota</taxon>
        <taxon>Pezizomycotina</taxon>
        <taxon>Sordariomycetes</taxon>
        <taxon>Hypocreomycetidae</taxon>
        <taxon>Hypocreales</taxon>
        <taxon>Stachybotryaceae</taxon>
        <taxon>Stachybotrys</taxon>
    </lineage>
</organism>
<proteinExistence type="predicted"/>
<keyword evidence="3" id="KW-1185">Reference proteome</keyword>
<dbReference type="HOGENOM" id="CLU_396464_0_0_1"/>
<feature type="region of interest" description="Disordered" evidence="1">
    <location>
        <begin position="172"/>
        <end position="317"/>
    </location>
</feature>
<accession>A0A084QGJ9</accession>
<dbReference type="STRING" id="1283841.A0A084QGJ9"/>
<evidence type="ECO:0000313" key="3">
    <source>
        <dbReference type="Proteomes" id="UP000028524"/>
    </source>
</evidence>
<dbReference type="OrthoDB" id="1045822at2759"/>
<feature type="compositionally biased region" description="Low complexity" evidence="1">
    <location>
        <begin position="255"/>
        <end position="265"/>
    </location>
</feature>
<feature type="compositionally biased region" description="Polar residues" evidence="1">
    <location>
        <begin position="172"/>
        <end position="188"/>
    </location>
</feature>
<name>A0A084QGJ9_STAC4</name>
<dbReference type="InterPro" id="IPR006461">
    <property type="entry name" value="PLAC_motif_containing"/>
</dbReference>
<dbReference type="AlphaFoldDB" id="A0A084QGJ9"/>